<accession>A0A0D0DSF2</accession>
<keyword evidence="2" id="KW-1185">Reference proteome</keyword>
<dbReference type="Proteomes" id="UP000054538">
    <property type="component" value="Unassembled WGS sequence"/>
</dbReference>
<reference evidence="1 2" key="1">
    <citation type="submission" date="2014-04" db="EMBL/GenBank/DDBJ databases">
        <authorList>
            <consortium name="DOE Joint Genome Institute"/>
            <person name="Kuo A."/>
            <person name="Kohler A."/>
            <person name="Jargeat P."/>
            <person name="Nagy L.G."/>
            <person name="Floudas D."/>
            <person name="Copeland A."/>
            <person name="Barry K.W."/>
            <person name="Cichocki N."/>
            <person name="Veneault-Fourrey C."/>
            <person name="LaButti K."/>
            <person name="Lindquist E.A."/>
            <person name="Lipzen A."/>
            <person name="Lundell T."/>
            <person name="Morin E."/>
            <person name="Murat C."/>
            <person name="Sun H."/>
            <person name="Tunlid A."/>
            <person name="Henrissat B."/>
            <person name="Grigoriev I.V."/>
            <person name="Hibbett D.S."/>
            <person name="Martin F."/>
            <person name="Nordberg H.P."/>
            <person name="Cantor M.N."/>
            <person name="Hua S.X."/>
        </authorList>
    </citation>
    <scope>NUCLEOTIDE SEQUENCE [LARGE SCALE GENOMIC DNA]</scope>
    <source>
        <strain evidence="1 2">Ve08.2h10</strain>
    </source>
</reference>
<evidence type="ECO:0000313" key="2">
    <source>
        <dbReference type="Proteomes" id="UP000054538"/>
    </source>
</evidence>
<proteinExistence type="predicted"/>
<protein>
    <submittedName>
        <fullName evidence="1">Uncharacterized protein</fullName>
    </submittedName>
</protein>
<reference evidence="2" key="2">
    <citation type="submission" date="2015-01" db="EMBL/GenBank/DDBJ databases">
        <title>Evolutionary Origins and Diversification of the Mycorrhizal Mutualists.</title>
        <authorList>
            <consortium name="DOE Joint Genome Institute"/>
            <consortium name="Mycorrhizal Genomics Consortium"/>
            <person name="Kohler A."/>
            <person name="Kuo A."/>
            <person name="Nagy L.G."/>
            <person name="Floudas D."/>
            <person name="Copeland A."/>
            <person name="Barry K.W."/>
            <person name="Cichocki N."/>
            <person name="Veneault-Fourrey C."/>
            <person name="LaButti K."/>
            <person name="Lindquist E.A."/>
            <person name="Lipzen A."/>
            <person name="Lundell T."/>
            <person name="Morin E."/>
            <person name="Murat C."/>
            <person name="Riley R."/>
            <person name="Ohm R."/>
            <person name="Sun H."/>
            <person name="Tunlid A."/>
            <person name="Henrissat B."/>
            <person name="Grigoriev I.V."/>
            <person name="Hibbett D.S."/>
            <person name="Martin F."/>
        </authorList>
    </citation>
    <scope>NUCLEOTIDE SEQUENCE [LARGE SCALE GENOMIC DNA]</scope>
    <source>
        <strain evidence="2">Ve08.2h10</strain>
    </source>
</reference>
<dbReference type="HOGENOM" id="CLU_2622746_0_0_1"/>
<dbReference type="EMBL" id="KN825437">
    <property type="protein sequence ID" value="KIK91026.1"/>
    <property type="molecule type" value="Genomic_DNA"/>
</dbReference>
<name>A0A0D0DSF2_9AGAM</name>
<dbReference type="AlphaFoldDB" id="A0A0D0DSF2"/>
<sequence length="78" mass="8833">MNMDLLIQPFQLPQLCHPFPPPLDINNTTISQMQAEIYALQAKVKALESDVLTAKVHCALTLSEVDLMKKKLNRKKKS</sequence>
<organism evidence="1 2">
    <name type="scientific">Paxillus rubicundulus Ve08.2h10</name>
    <dbReference type="NCBI Taxonomy" id="930991"/>
    <lineage>
        <taxon>Eukaryota</taxon>
        <taxon>Fungi</taxon>
        <taxon>Dikarya</taxon>
        <taxon>Basidiomycota</taxon>
        <taxon>Agaricomycotina</taxon>
        <taxon>Agaricomycetes</taxon>
        <taxon>Agaricomycetidae</taxon>
        <taxon>Boletales</taxon>
        <taxon>Paxilineae</taxon>
        <taxon>Paxillaceae</taxon>
        <taxon>Paxillus</taxon>
    </lineage>
</organism>
<dbReference type="InParanoid" id="A0A0D0DSF2"/>
<evidence type="ECO:0000313" key="1">
    <source>
        <dbReference type="EMBL" id="KIK91026.1"/>
    </source>
</evidence>
<gene>
    <name evidence="1" type="ORF">PAXRUDRAFT_14009</name>
</gene>